<protein>
    <recommendedName>
        <fullName evidence="1">Transcription regulator TrmB N-terminal domain-containing protein</fullName>
    </recommendedName>
</protein>
<dbReference type="Proteomes" id="UP000230564">
    <property type="component" value="Unassembled WGS sequence"/>
</dbReference>
<evidence type="ECO:0000313" key="2">
    <source>
        <dbReference type="EMBL" id="PIR06724.1"/>
    </source>
</evidence>
<dbReference type="AlphaFoldDB" id="A0A2H0NCY4"/>
<dbReference type="Pfam" id="PF01978">
    <property type="entry name" value="TrmB"/>
    <property type="match status" value="1"/>
</dbReference>
<evidence type="ECO:0000313" key="3">
    <source>
        <dbReference type="Proteomes" id="UP000230564"/>
    </source>
</evidence>
<gene>
    <name evidence="2" type="ORF">COV55_02680</name>
</gene>
<dbReference type="Gene3D" id="1.10.10.10">
    <property type="entry name" value="Winged helix-like DNA-binding domain superfamily/Winged helix DNA-binding domain"/>
    <property type="match status" value="1"/>
</dbReference>
<name>A0A2H0NCY4_9BACT</name>
<organism evidence="2 3">
    <name type="scientific">Candidatus Komeilibacteria bacterium CG11_big_fil_rev_8_21_14_0_20_36_20</name>
    <dbReference type="NCBI Taxonomy" id="1974477"/>
    <lineage>
        <taxon>Bacteria</taxon>
        <taxon>Candidatus Komeiliibacteriota</taxon>
    </lineage>
</organism>
<dbReference type="PANTHER" id="PTHR34293">
    <property type="entry name" value="HTH-TYPE TRANSCRIPTIONAL REGULATOR TRMBL2"/>
    <property type="match status" value="1"/>
</dbReference>
<feature type="domain" description="Transcription regulator TrmB N-terminal" evidence="1">
    <location>
        <begin position="11"/>
        <end position="72"/>
    </location>
</feature>
<reference evidence="2 3" key="1">
    <citation type="submission" date="2017-09" db="EMBL/GenBank/DDBJ databases">
        <title>Depth-based differentiation of microbial function through sediment-hosted aquifers and enrichment of novel symbionts in the deep terrestrial subsurface.</title>
        <authorList>
            <person name="Probst A.J."/>
            <person name="Ladd B."/>
            <person name="Jarett J.K."/>
            <person name="Geller-Mcgrath D.E."/>
            <person name="Sieber C.M."/>
            <person name="Emerson J.B."/>
            <person name="Anantharaman K."/>
            <person name="Thomas B.C."/>
            <person name="Malmstrom R."/>
            <person name="Stieglmeier M."/>
            <person name="Klingl A."/>
            <person name="Woyke T."/>
            <person name="Ryan C.M."/>
            <person name="Banfield J.F."/>
        </authorList>
    </citation>
    <scope>NUCLEOTIDE SEQUENCE [LARGE SCALE GENOMIC DNA]</scope>
    <source>
        <strain evidence="2">CG11_big_fil_rev_8_21_14_0_20_36_20</strain>
    </source>
</reference>
<dbReference type="InterPro" id="IPR051797">
    <property type="entry name" value="TrmB-like"/>
</dbReference>
<comment type="caution">
    <text evidence="2">The sequence shown here is derived from an EMBL/GenBank/DDBJ whole genome shotgun (WGS) entry which is preliminary data.</text>
</comment>
<sequence>MIREIKNNLGELDFNSSEIKVYMALTHLGEAKASEIAKKADLPRTTAISILNKLKEENYITTHQYHGTIYYWIESPKVIANVFNYKIDIAHQLSELLTNLYRDEVHFPTAQIYDTKSGIKKFIEKTLTNLDKKSIIYTIDMPKAGNYAKIFSDNAEGNIMKVKGKRDLITHTLIPFDSFKKIDSYKIKNQNIKIREMPKEIKFEASLWIIKDFIVHFSGNPPFLITVKHKKIVSGIKCLFNFLWNISEPKN</sequence>
<dbReference type="EMBL" id="PCWQ01000010">
    <property type="protein sequence ID" value="PIR06724.1"/>
    <property type="molecule type" value="Genomic_DNA"/>
</dbReference>
<dbReference type="InterPro" id="IPR002831">
    <property type="entry name" value="Tscrpt_reg_TrmB_N"/>
</dbReference>
<dbReference type="InterPro" id="IPR011991">
    <property type="entry name" value="ArsR-like_HTH"/>
</dbReference>
<proteinExistence type="predicted"/>
<dbReference type="InterPro" id="IPR036388">
    <property type="entry name" value="WH-like_DNA-bd_sf"/>
</dbReference>
<dbReference type="PANTHER" id="PTHR34293:SF1">
    <property type="entry name" value="HTH-TYPE TRANSCRIPTIONAL REGULATOR TRMBL2"/>
    <property type="match status" value="1"/>
</dbReference>
<accession>A0A2H0NCY4</accession>
<evidence type="ECO:0000259" key="1">
    <source>
        <dbReference type="Pfam" id="PF01978"/>
    </source>
</evidence>
<dbReference type="SUPFAM" id="SSF46785">
    <property type="entry name" value="Winged helix' DNA-binding domain"/>
    <property type="match status" value="1"/>
</dbReference>
<dbReference type="CDD" id="cd00090">
    <property type="entry name" value="HTH_ARSR"/>
    <property type="match status" value="1"/>
</dbReference>
<dbReference type="InterPro" id="IPR036390">
    <property type="entry name" value="WH_DNA-bd_sf"/>
</dbReference>